<dbReference type="PANTHER" id="PTHR34773">
    <property type="entry name" value="FLAGELLAR SECRETION CHAPERONE FLIS"/>
    <property type="match status" value="1"/>
</dbReference>
<evidence type="ECO:0000256" key="3">
    <source>
        <dbReference type="ARBA" id="ARBA00022490"/>
    </source>
</evidence>
<dbReference type="CDD" id="cd16098">
    <property type="entry name" value="FliS"/>
    <property type="match status" value="1"/>
</dbReference>
<dbReference type="AlphaFoldDB" id="A0A1W1VKL6"/>
<dbReference type="GO" id="GO:0005829">
    <property type="term" value="C:cytosol"/>
    <property type="evidence" value="ECO:0007669"/>
    <property type="project" value="UniProtKB-SubCell"/>
</dbReference>
<sequence length="133" mass="15184">MEIANKYLEMAVTTASPERLILLLYDGAINFLTRAMEAISARDFTEANRLIIRVEEIITELKNSLDTSYEIGKSLEKFYDLLLARLFAANVAKDREVLLEVQRYLKEMRSTWEEAIKQAAPCLTSFSSKGLEV</sequence>
<proteinExistence type="inferred from homology"/>
<keyword evidence="7" id="KW-0969">Cilium</keyword>
<protein>
    <recommendedName>
        <fullName evidence="6">Flagellar secretion chaperone FliS</fullName>
    </recommendedName>
</protein>
<keyword evidence="7" id="KW-0282">Flagellum</keyword>
<keyword evidence="4 6" id="KW-1005">Bacterial flagellum biogenesis</keyword>
<dbReference type="Pfam" id="PF02561">
    <property type="entry name" value="FliS"/>
    <property type="match status" value="1"/>
</dbReference>
<dbReference type="InterPro" id="IPR036584">
    <property type="entry name" value="FliS_sf"/>
</dbReference>
<dbReference type="PANTHER" id="PTHR34773:SF1">
    <property type="entry name" value="FLAGELLAR SECRETION CHAPERONE FLIS"/>
    <property type="match status" value="1"/>
</dbReference>
<evidence type="ECO:0000313" key="8">
    <source>
        <dbReference type="Proteomes" id="UP000192569"/>
    </source>
</evidence>
<evidence type="ECO:0000256" key="4">
    <source>
        <dbReference type="ARBA" id="ARBA00022795"/>
    </source>
</evidence>
<reference evidence="7 8" key="1">
    <citation type="submission" date="2017-04" db="EMBL/GenBank/DDBJ databases">
        <authorList>
            <person name="Afonso C.L."/>
            <person name="Miller P.J."/>
            <person name="Scott M.A."/>
            <person name="Spackman E."/>
            <person name="Goraichik I."/>
            <person name="Dimitrov K.M."/>
            <person name="Suarez D.L."/>
            <person name="Swayne D.E."/>
        </authorList>
    </citation>
    <scope>NUCLEOTIDE SEQUENCE [LARGE SCALE GENOMIC DNA]</scope>
    <source>
        <strain evidence="7 8">ToBE</strain>
    </source>
</reference>
<comment type="similarity">
    <text evidence="2 6">Belongs to the FliS family.</text>
</comment>
<name>A0A1W1VKL6_9FIRM</name>
<gene>
    <name evidence="7" type="ORF">SAMN00808754_0937</name>
</gene>
<keyword evidence="5" id="KW-0143">Chaperone</keyword>
<dbReference type="InterPro" id="IPR003713">
    <property type="entry name" value="FliS"/>
</dbReference>
<keyword evidence="7" id="KW-0966">Cell projection</keyword>
<dbReference type="RefSeq" id="WP_084664441.1">
    <property type="nucleotide sequence ID" value="NZ_LT838272.1"/>
</dbReference>
<dbReference type="Proteomes" id="UP000192569">
    <property type="component" value="Chromosome I"/>
</dbReference>
<dbReference type="GO" id="GO:0071973">
    <property type="term" value="P:bacterial-type flagellum-dependent cell motility"/>
    <property type="evidence" value="ECO:0007669"/>
    <property type="project" value="TreeGrafter"/>
</dbReference>
<dbReference type="OrthoDB" id="1524959at2"/>
<dbReference type="PIRSF" id="PIRSF039090">
    <property type="entry name" value="Flis"/>
    <property type="match status" value="1"/>
</dbReference>
<keyword evidence="3 6" id="KW-0963">Cytoplasm</keyword>
<accession>A0A1W1VKL6</accession>
<comment type="subcellular location">
    <subcellularLocation>
        <location evidence="1 6">Cytoplasm</location>
        <location evidence="1 6">Cytosol</location>
    </subcellularLocation>
</comment>
<dbReference type="SUPFAM" id="SSF101116">
    <property type="entry name" value="Flagellar export chaperone FliS"/>
    <property type="match status" value="1"/>
</dbReference>
<dbReference type="STRING" id="698762.SAMN00808754_0937"/>
<dbReference type="NCBIfam" id="TIGR00208">
    <property type="entry name" value="fliS"/>
    <property type="match status" value="1"/>
</dbReference>
<evidence type="ECO:0000313" key="7">
    <source>
        <dbReference type="EMBL" id="SMB93919.1"/>
    </source>
</evidence>
<dbReference type="Gene3D" id="1.20.120.340">
    <property type="entry name" value="Flagellar protein FliS"/>
    <property type="match status" value="1"/>
</dbReference>
<evidence type="ECO:0000256" key="1">
    <source>
        <dbReference type="ARBA" id="ARBA00004514"/>
    </source>
</evidence>
<evidence type="ECO:0000256" key="5">
    <source>
        <dbReference type="ARBA" id="ARBA00023186"/>
    </source>
</evidence>
<evidence type="ECO:0000256" key="2">
    <source>
        <dbReference type="ARBA" id="ARBA00008787"/>
    </source>
</evidence>
<dbReference type="GO" id="GO:0044780">
    <property type="term" value="P:bacterial-type flagellum assembly"/>
    <property type="evidence" value="ECO:0007669"/>
    <property type="project" value="InterPro"/>
</dbReference>
<keyword evidence="8" id="KW-1185">Reference proteome</keyword>
<evidence type="ECO:0000256" key="6">
    <source>
        <dbReference type="PIRNR" id="PIRNR039090"/>
    </source>
</evidence>
<organism evidence="7 8">
    <name type="scientific">Thermanaeromonas toyohensis ToBE</name>
    <dbReference type="NCBI Taxonomy" id="698762"/>
    <lineage>
        <taxon>Bacteria</taxon>
        <taxon>Bacillati</taxon>
        <taxon>Bacillota</taxon>
        <taxon>Clostridia</taxon>
        <taxon>Neomoorellales</taxon>
        <taxon>Neomoorellaceae</taxon>
        <taxon>Thermanaeromonas</taxon>
    </lineage>
</organism>
<dbReference type="EMBL" id="LT838272">
    <property type="protein sequence ID" value="SMB93919.1"/>
    <property type="molecule type" value="Genomic_DNA"/>
</dbReference>